<dbReference type="OrthoDB" id="5364171at2759"/>
<dbReference type="Proteomes" id="UP000276215">
    <property type="component" value="Unassembled WGS sequence"/>
</dbReference>
<dbReference type="EMBL" id="ML120370">
    <property type="protein sequence ID" value="RPB02011.1"/>
    <property type="molecule type" value="Genomic_DNA"/>
</dbReference>
<gene>
    <name evidence="1" type="ORF">L873DRAFT_572517</name>
</gene>
<accession>A0A3N4K0S3</accession>
<protein>
    <submittedName>
        <fullName evidence="1">Uncharacterized protein</fullName>
    </submittedName>
</protein>
<dbReference type="AlphaFoldDB" id="A0A3N4K0S3"/>
<proteinExistence type="predicted"/>
<name>A0A3N4K0S3_9PEZI</name>
<sequence>MSGVYHVFMKYTRETDTLRADYGRHLLTFESRWAADELFRGLQSLKTAAGAKRFTTLTRVSPQFWCYDTVAGDPWWTIVYVQRENALPAFNYKFMSVILADAAVGRDWPILCNPTIGTDWVSGNTFYIRNRRLPGLFWYRSGGRLVLSTTRRSKFLITDSDVDDERVLIKTDNVTIMPVGYLNLPFGEYVYKNADGAKLSIGGTKQVWLFSDLFNSIGATWASETGFADGTQFAISAPKGGDEWEPC</sequence>
<reference evidence="1 2" key="1">
    <citation type="journal article" date="2018" name="Nat. Ecol. Evol.">
        <title>Pezizomycetes genomes reveal the molecular basis of ectomycorrhizal truffle lifestyle.</title>
        <authorList>
            <person name="Murat C."/>
            <person name="Payen T."/>
            <person name="Noel B."/>
            <person name="Kuo A."/>
            <person name="Morin E."/>
            <person name="Chen J."/>
            <person name="Kohler A."/>
            <person name="Krizsan K."/>
            <person name="Balestrini R."/>
            <person name="Da Silva C."/>
            <person name="Montanini B."/>
            <person name="Hainaut M."/>
            <person name="Levati E."/>
            <person name="Barry K.W."/>
            <person name="Belfiori B."/>
            <person name="Cichocki N."/>
            <person name="Clum A."/>
            <person name="Dockter R.B."/>
            <person name="Fauchery L."/>
            <person name="Guy J."/>
            <person name="Iotti M."/>
            <person name="Le Tacon F."/>
            <person name="Lindquist E.A."/>
            <person name="Lipzen A."/>
            <person name="Malagnac F."/>
            <person name="Mello A."/>
            <person name="Molinier V."/>
            <person name="Miyauchi S."/>
            <person name="Poulain J."/>
            <person name="Riccioni C."/>
            <person name="Rubini A."/>
            <person name="Sitrit Y."/>
            <person name="Splivallo R."/>
            <person name="Traeger S."/>
            <person name="Wang M."/>
            <person name="Zifcakova L."/>
            <person name="Wipf D."/>
            <person name="Zambonelli A."/>
            <person name="Paolocci F."/>
            <person name="Nowrousian M."/>
            <person name="Ottonello S."/>
            <person name="Baldrian P."/>
            <person name="Spatafora J.W."/>
            <person name="Henrissat B."/>
            <person name="Nagy L.G."/>
            <person name="Aury J.M."/>
            <person name="Wincker P."/>
            <person name="Grigoriev I.V."/>
            <person name="Bonfante P."/>
            <person name="Martin F.M."/>
        </authorList>
    </citation>
    <scope>NUCLEOTIDE SEQUENCE [LARGE SCALE GENOMIC DNA]</scope>
    <source>
        <strain evidence="1 2">120613-1</strain>
    </source>
</reference>
<evidence type="ECO:0000313" key="2">
    <source>
        <dbReference type="Proteomes" id="UP000276215"/>
    </source>
</evidence>
<evidence type="ECO:0000313" key="1">
    <source>
        <dbReference type="EMBL" id="RPB02011.1"/>
    </source>
</evidence>
<keyword evidence="2" id="KW-1185">Reference proteome</keyword>
<organism evidence="1 2">
    <name type="scientific">Choiromyces venosus 120613-1</name>
    <dbReference type="NCBI Taxonomy" id="1336337"/>
    <lineage>
        <taxon>Eukaryota</taxon>
        <taxon>Fungi</taxon>
        <taxon>Dikarya</taxon>
        <taxon>Ascomycota</taxon>
        <taxon>Pezizomycotina</taxon>
        <taxon>Pezizomycetes</taxon>
        <taxon>Pezizales</taxon>
        <taxon>Tuberaceae</taxon>
        <taxon>Choiromyces</taxon>
    </lineage>
</organism>